<dbReference type="InterPro" id="IPR055170">
    <property type="entry name" value="GFO_IDH_MocA-like_dom"/>
</dbReference>
<accession>A0A5C4SX68</accession>
<dbReference type="Pfam" id="PF22725">
    <property type="entry name" value="GFO_IDH_MocA_C3"/>
    <property type="match status" value="1"/>
</dbReference>
<dbReference type="RefSeq" id="WP_139607080.1">
    <property type="nucleotide sequence ID" value="NZ_VDCQ01000084.1"/>
</dbReference>
<dbReference type="AlphaFoldDB" id="A0A5C4SX68"/>
<dbReference type="OrthoDB" id="9815825at2"/>
<dbReference type="Proteomes" id="UP000307943">
    <property type="component" value="Unassembled WGS sequence"/>
</dbReference>
<evidence type="ECO:0000313" key="3">
    <source>
        <dbReference type="EMBL" id="TNJ60329.1"/>
    </source>
</evidence>
<keyword evidence="4" id="KW-1185">Reference proteome</keyword>
<dbReference type="SUPFAM" id="SSF51735">
    <property type="entry name" value="NAD(P)-binding Rossmann-fold domains"/>
    <property type="match status" value="1"/>
</dbReference>
<dbReference type="PANTHER" id="PTHR43249">
    <property type="entry name" value="UDP-N-ACETYL-2-AMINO-2-DEOXY-D-GLUCURONATE OXIDASE"/>
    <property type="match status" value="1"/>
</dbReference>
<feature type="domain" description="GFO/IDH/MocA-like oxidoreductase" evidence="2">
    <location>
        <begin position="150"/>
        <end position="245"/>
    </location>
</feature>
<dbReference type="PANTHER" id="PTHR43249:SF1">
    <property type="entry name" value="D-GLUCOSIDE 3-DEHYDROGENASE"/>
    <property type="match status" value="1"/>
</dbReference>
<dbReference type="InterPro" id="IPR036291">
    <property type="entry name" value="NAD(P)-bd_dom_sf"/>
</dbReference>
<evidence type="ECO:0000259" key="2">
    <source>
        <dbReference type="Pfam" id="PF22725"/>
    </source>
</evidence>
<dbReference type="Pfam" id="PF01408">
    <property type="entry name" value="GFO_IDH_MocA"/>
    <property type="match status" value="1"/>
</dbReference>
<gene>
    <name evidence="3" type="ORF">FE784_36010</name>
</gene>
<name>A0A5C4SX68_9BACL</name>
<dbReference type="InterPro" id="IPR000683">
    <property type="entry name" value="Gfo/Idh/MocA-like_OxRdtase_N"/>
</dbReference>
<comment type="caution">
    <text evidence="3">The sequence shown here is derived from an EMBL/GenBank/DDBJ whole genome shotgun (WGS) entry which is preliminary data.</text>
</comment>
<reference evidence="3 4" key="1">
    <citation type="submission" date="2019-05" db="EMBL/GenBank/DDBJ databases">
        <title>We sequenced the genome of Paenibacillus hemerocallicola KCTC 33185 for further insight into its adaptation and study the phylogeny of Paenibacillus.</title>
        <authorList>
            <person name="Narsing Rao M.P."/>
        </authorList>
    </citation>
    <scope>NUCLEOTIDE SEQUENCE [LARGE SCALE GENOMIC DNA]</scope>
    <source>
        <strain evidence="3 4">KCTC 33185</strain>
    </source>
</reference>
<dbReference type="Gene3D" id="3.30.360.10">
    <property type="entry name" value="Dihydrodipicolinate Reductase, domain 2"/>
    <property type="match status" value="1"/>
</dbReference>
<sequence length="323" mass="35289">MNKVKIGFIGVGGMAENHIKKLQKIEQAELTAIYDINAERAKQVADTYGAEVFASDRQMMDSGKVDALFVCTPPFARGTVEEEAAAKGIHLLSEKPVALDKETARRISRAIDQAGIINSSGYCLRYLETVQKAKSYLEGKKIDMVLSYRIGGLPPMKWWAQQDKSGGQVVEQATHQVDLLRYLAGEFDTVQSLTAQRGIRQLDPDATISDVGVTSFTLRSGAIGSFVNSCISPHFGRGDVELFGQDFYLSIKGNSLTIHDAGQKLNEKCETDFYLEQDRAFVEAVRTGRQDLVLGSYAEAVATLEATLAFNEAAESGSTATVR</sequence>
<proteinExistence type="predicted"/>
<protein>
    <submittedName>
        <fullName evidence="3">Gfo/Idh/MocA family oxidoreductase</fullName>
    </submittedName>
</protein>
<dbReference type="InterPro" id="IPR052515">
    <property type="entry name" value="Gfo/Idh/MocA_Oxidoreductase"/>
</dbReference>
<feature type="domain" description="Gfo/Idh/MocA-like oxidoreductase N-terminal" evidence="1">
    <location>
        <begin position="4"/>
        <end position="119"/>
    </location>
</feature>
<dbReference type="Gene3D" id="3.40.50.720">
    <property type="entry name" value="NAD(P)-binding Rossmann-like Domain"/>
    <property type="match status" value="1"/>
</dbReference>
<organism evidence="3 4">
    <name type="scientific">Paenibacillus hemerocallicola</name>
    <dbReference type="NCBI Taxonomy" id="1172614"/>
    <lineage>
        <taxon>Bacteria</taxon>
        <taxon>Bacillati</taxon>
        <taxon>Bacillota</taxon>
        <taxon>Bacilli</taxon>
        <taxon>Bacillales</taxon>
        <taxon>Paenibacillaceae</taxon>
        <taxon>Paenibacillus</taxon>
    </lineage>
</organism>
<dbReference type="SUPFAM" id="SSF55347">
    <property type="entry name" value="Glyceraldehyde-3-phosphate dehydrogenase-like, C-terminal domain"/>
    <property type="match status" value="1"/>
</dbReference>
<evidence type="ECO:0000259" key="1">
    <source>
        <dbReference type="Pfam" id="PF01408"/>
    </source>
</evidence>
<dbReference type="EMBL" id="VDCQ01000084">
    <property type="protein sequence ID" value="TNJ60329.1"/>
    <property type="molecule type" value="Genomic_DNA"/>
</dbReference>
<dbReference type="GO" id="GO:0000166">
    <property type="term" value="F:nucleotide binding"/>
    <property type="evidence" value="ECO:0007669"/>
    <property type="project" value="InterPro"/>
</dbReference>
<evidence type="ECO:0000313" key="4">
    <source>
        <dbReference type="Proteomes" id="UP000307943"/>
    </source>
</evidence>